<dbReference type="EnsemblMetazoa" id="Aqu2.1.27158_001">
    <property type="protein sequence ID" value="Aqu2.1.27158_001"/>
    <property type="gene ID" value="Aqu2.1.27158"/>
</dbReference>
<sequence>MSSLGLLGEYGSGSSGSDDEAAGTANTEESLSNRACSSKVGIEHSYFNADDIDSASDTGSSEYSLSPGPVDSPLAPDAANSKPLPLPQLDDIHCGIIKAEPGSVFSNPFKEAEETKLLALKQHVALGPAEVPVDKTKNERSFRGKRRRRQGDQEETGSFDKYDSSIKRGKMNRPKSGVAPGLVPPQKYMKLHQRQQEKERPWTVKRSSN</sequence>
<name>A0A1X7UI68_AMPQE</name>
<evidence type="ECO:0000256" key="1">
    <source>
        <dbReference type="SAM" id="MobiDB-lite"/>
    </source>
</evidence>
<feature type="compositionally biased region" description="Basic and acidic residues" evidence="1">
    <location>
        <begin position="132"/>
        <end position="142"/>
    </location>
</feature>
<organism evidence="2">
    <name type="scientific">Amphimedon queenslandica</name>
    <name type="common">Sponge</name>
    <dbReference type="NCBI Taxonomy" id="400682"/>
    <lineage>
        <taxon>Eukaryota</taxon>
        <taxon>Metazoa</taxon>
        <taxon>Porifera</taxon>
        <taxon>Demospongiae</taxon>
        <taxon>Heteroscleromorpha</taxon>
        <taxon>Haplosclerida</taxon>
        <taxon>Niphatidae</taxon>
        <taxon>Amphimedon</taxon>
    </lineage>
</organism>
<evidence type="ECO:0000313" key="2">
    <source>
        <dbReference type="EnsemblMetazoa" id="Aqu2.1.27158_001"/>
    </source>
</evidence>
<feature type="region of interest" description="Disordered" evidence="1">
    <location>
        <begin position="47"/>
        <end position="89"/>
    </location>
</feature>
<feature type="region of interest" description="Disordered" evidence="1">
    <location>
        <begin position="130"/>
        <end position="209"/>
    </location>
</feature>
<reference evidence="2" key="1">
    <citation type="submission" date="2017-05" db="UniProtKB">
        <authorList>
            <consortium name="EnsemblMetazoa"/>
        </authorList>
    </citation>
    <scope>IDENTIFICATION</scope>
</reference>
<feature type="compositionally biased region" description="Polar residues" evidence="1">
    <location>
        <begin position="24"/>
        <end position="35"/>
    </location>
</feature>
<feature type="compositionally biased region" description="Polar residues" evidence="1">
    <location>
        <begin position="55"/>
        <end position="64"/>
    </location>
</feature>
<accession>A0A1X7UI68</accession>
<dbReference type="InParanoid" id="A0A1X7UI68"/>
<protein>
    <submittedName>
        <fullName evidence="2">Uncharacterized protein</fullName>
    </submittedName>
</protein>
<proteinExistence type="predicted"/>
<feature type="region of interest" description="Disordered" evidence="1">
    <location>
        <begin position="1"/>
        <end position="35"/>
    </location>
</feature>
<dbReference type="AlphaFoldDB" id="A0A1X7UI68"/>